<dbReference type="InterPro" id="IPR005300">
    <property type="entry name" value="MltA_B"/>
</dbReference>
<dbReference type="CDD" id="cd14668">
    <property type="entry name" value="mlta_B"/>
    <property type="match status" value="1"/>
</dbReference>
<sequence length="386" mass="42078">MKIFTRLSFGLSLALLSSCAEPQQDDQRLSLTPVTYAMLDGWQAETPEALLPLLRGECQRIMRLPAETRLGGDASLIPNGSKAGEWRGACTAAQSVGATPEAARAYFETWFAPYLVSNDGLTTGYYEPQIYASAVRTPEFQTPLYGQPADLIHTKDTAGNWVTGRWEGGQFVPYYTRAEIDRGALDGRGLEIAWLRSPEDLFFLQIQGAGRLVMTDGSVRRVGFAAKNGAAYVPIGRVLVHDNEMAAQDVSLSSLRNWLAAHPDRAQTLMEQNPNYVFFRRVDTVPLDRGAPGSMGIPLTPGRSVAIDRDVLPLGVPLWLDTKVPLANGGEGHWTHLTFAQDVGSDIKGVGRADLFTGWGAPAEQVAGRLRSRGRMVVLLPHPSSE</sequence>
<dbReference type="InterPro" id="IPR010611">
    <property type="entry name" value="3D_dom"/>
</dbReference>
<evidence type="ECO:0000256" key="2">
    <source>
        <dbReference type="ARBA" id="ARBA00012587"/>
    </source>
</evidence>
<dbReference type="RefSeq" id="WP_252848600.1">
    <property type="nucleotide sequence ID" value="NZ_BAPW01000012.1"/>
</dbReference>
<evidence type="ECO:0000256" key="1">
    <source>
        <dbReference type="ARBA" id="ARBA00001420"/>
    </source>
</evidence>
<gene>
    <name evidence="7" type="ORF">NF685_03375</name>
</gene>
<dbReference type="PIRSF" id="PIRSF019422">
    <property type="entry name" value="MltA"/>
    <property type="match status" value="1"/>
</dbReference>
<protein>
    <recommendedName>
        <fullName evidence="2">peptidoglycan lytic exotransglycosylase</fullName>
        <ecNumber evidence="2">4.2.2.n1</ecNumber>
    </recommendedName>
    <alternativeName>
        <fullName evidence="5">Murein hydrolase A</fullName>
    </alternativeName>
</protein>
<dbReference type="PANTHER" id="PTHR30124">
    <property type="entry name" value="MEMBRANE-BOUND LYTIC MUREIN TRANSGLYCOSYLASE A"/>
    <property type="match status" value="1"/>
</dbReference>
<evidence type="ECO:0000256" key="3">
    <source>
        <dbReference type="ARBA" id="ARBA00023239"/>
    </source>
</evidence>
<reference evidence="7 8" key="1">
    <citation type="submission" date="2022-06" db="EMBL/GenBank/DDBJ databases">
        <title>Whole-genome of Asaia lannensis strain LMG 27011T.</title>
        <authorList>
            <person name="Sombolestani A."/>
        </authorList>
    </citation>
    <scope>NUCLEOTIDE SEQUENCE [LARGE SCALE GENOMIC DNA]</scope>
    <source>
        <strain evidence="7 8">NBRC 102526</strain>
    </source>
</reference>
<dbReference type="CDD" id="cd14485">
    <property type="entry name" value="mltA_like_LT_A"/>
    <property type="match status" value="1"/>
</dbReference>
<dbReference type="PANTHER" id="PTHR30124:SF0">
    <property type="entry name" value="MEMBRANE-BOUND LYTIC MUREIN TRANSGLYCOSYLASE A"/>
    <property type="match status" value="1"/>
</dbReference>
<dbReference type="Proteomes" id="UP001523401">
    <property type="component" value="Unassembled WGS sequence"/>
</dbReference>
<dbReference type="Gene3D" id="2.40.240.50">
    <property type="entry name" value="Barwin-like endoglucanases"/>
    <property type="match status" value="1"/>
</dbReference>
<dbReference type="EMBL" id="JAMXQU010000002">
    <property type="protein sequence ID" value="MCO6159070.1"/>
    <property type="molecule type" value="Genomic_DNA"/>
</dbReference>
<keyword evidence="4" id="KW-0961">Cell wall biogenesis/degradation</keyword>
<evidence type="ECO:0000256" key="4">
    <source>
        <dbReference type="ARBA" id="ARBA00023316"/>
    </source>
</evidence>
<dbReference type="InterPro" id="IPR036908">
    <property type="entry name" value="RlpA-like_sf"/>
</dbReference>
<name>A0ABT1CDX9_9PROT</name>
<dbReference type="EC" id="4.2.2.n1" evidence="2"/>
<dbReference type="Pfam" id="PF06725">
    <property type="entry name" value="3D"/>
    <property type="match status" value="1"/>
</dbReference>
<comment type="catalytic activity">
    <reaction evidence="1">
        <text>Exolytic cleavage of the (1-&gt;4)-beta-glycosidic linkage between N-acetylmuramic acid (MurNAc) and N-acetylglucosamine (GlcNAc) residues in peptidoglycan, from either the reducing or the non-reducing ends of the peptidoglycan chains, with concomitant formation of a 1,6-anhydrobond in the MurNAc residue.</text>
        <dbReference type="EC" id="4.2.2.n1"/>
    </reaction>
</comment>
<evidence type="ECO:0000313" key="8">
    <source>
        <dbReference type="Proteomes" id="UP001523401"/>
    </source>
</evidence>
<dbReference type="Gene3D" id="2.40.40.10">
    <property type="entry name" value="RlpA-like domain"/>
    <property type="match status" value="1"/>
</dbReference>
<keyword evidence="3" id="KW-0456">Lyase</keyword>
<organism evidence="7 8">
    <name type="scientific">Asaia lannensis NBRC 102526</name>
    <dbReference type="NCBI Taxonomy" id="1307926"/>
    <lineage>
        <taxon>Bacteria</taxon>
        <taxon>Pseudomonadati</taxon>
        <taxon>Pseudomonadota</taxon>
        <taxon>Alphaproteobacteria</taxon>
        <taxon>Acetobacterales</taxon>
        <taxon>Acetobacteraceae</taxon>
        <taxon>Asaia</taxon>
    </lineage>
</organism>
<proteinExistence type="predicted"/>
<dbReference type="SMART" id="SM00925">
    <property type="entry name" value="MltA"/>
    <property type="match status" value="1"/>
</dbReference>
<feature type="domain" description="Lytic transglycosylase MltA" evidence="6">
    <location>
        <begin position="129"/>
        <end position="280"/>
    </location>
</feature>
<evidence type="ECO:0000256" key="5">
    <source>
        <dbReference type="ARBA" id="ARBA00030918"/>
    </source>
</evidence>
<accession>A0ABT1CDX9</accession>
<dbReference type="InterPro" id="IPR026044">
    <property type="entry name" value="MltA"/>
</dbReference>
<dbReference type="SUPFAM" id="SSF50685">
    <property type="entry name" value="Barwin-like endoglucanases"/>
    <property type="match status" value="1"/>
</dbReference>
<comment type="caution">
    <text evidence="7">The sequence shown here is derived from an EMBL/GenBank/DDBJ whole genome shotgun (WGS) entry which is preliminary data.</text>
</comment>
<dbReference type="PROSITE" id="PS51257">
    <property type="entry name" value="PROKAR_LIPOPROTEIN"/>
    <property type="match status" value="1"/>
</dbReference>
<evidence type="ECO:0000259" key="6">
    <source>
        <dbReference type="SMART" id="SM00925"/>
    </source>
</evidence>
<keyword evidence="8" id="KW-1185">Reference proteome</keyword>
<dbReference type="Pfam" id="PF03562">
    <property type="entry name" value="MltA"/>
    <property type="match status" value="1"/>
</dbReference>
<evidence type="ECO:0000313" key="7">
    <source>
        <dbReference type="EMBL" id="MCO6159070.1"/>
    </source>
</evidence>